<dbReference type="RefSeq" id="WP_092330787.1">
    <property type="nucleotide sequence ID" value="NZ_FNCP01000004.1"/>
</dbReference>
<sequence length="113" mass="13013">MATTTDYIEYVCEQISGVGAVRYKKMFGEYMVYVNEKPILLVCDNMVFVKILDCISEKMKDAETGFPYDRAKEHYILDIDNSVFSKEVIALLEPVIPIPKPKKKKIDRLCNIP</sequence>
<dbReference type="Gene3D" id="3.30.1460.30">
    <property type="entry name" value="YgaC/TfoX-N like chaperone"/>
    <property type="match status" value="1"/>
</dbReference>
<gene>
    <name evidence="1" type="ORF">SAMN05443529_104131</name>
</gene>
<dbReference type="AlphaFoldDB" id="A0A1G7VIJ7"/>
<evidence type="ECO:0000313" key="2">
    <source>
        <dbReference type="Proteomes" id="UP000198656"/>
    </source>
</evidence>
<dbReference type="EMBL" id="FNCP01000004">
    <property type="protein sequence ID" value="SDG59388.1"/>
    <property type="molecule type" value="Genomic_DNA"/>
</dbReference>
<organism evidence="1 2">
    <name type="scientific">Desulfosporosinus hippei DSM 8344</name>
    <dbReference type="NCBI Taxonomy" id="1121419"/>
    <lineage>
        <taxon>Bacteria</taxon>
        <taxon>Bacillati</taxon>
        <taxon>Bacillota</taxon>
        <taxon>Clostridia</taxon>
        <taxon>Eubacteriales</taxon>
        <taxon>Desulfitobacteriaceae</taxon>
        <taxon>Desulfosporosinus</taxon>
    </lineage>
</organism>
<keyword evidence="2" id="KW-1185">Reference proteome</keyword>
<name>A0A1G7VIJ7_9FIRM</name>
<dbReference type="STRING" id="1121419.SAMN05443529_104131"/>
<dbReference type="SUPFAM" id="SSF159894">
    <property type="entry name" value="YgaC/TfoX-N like"/>
    <property type="match status" value="1"/>
</dbReference>
<dbReference type="OrthoDB" id="9803291at2"/>
<protein>
    <submittedName>
        <fullName evidence="1">TfoX N-terminal domain-containing protein</fullName>
    </submittedName>
</protein>
<proteinExistence type="predicted"/>
<dbReference type="Proteomes" id="UP000198656">
    <property type="component" value="Unassembled WGS sequence"/>
</dbReference>
<reference evidence="2" key="1">
    <citation type="submission" date="2016-10" db="EMBL/GenBank/DDBJ databases">
        <authorList>
            <person name="Varghese N."/>
            <person name="Submissions S."/>
        </authorList>
    </citation>
    <scope>NUCLEOTIDE SEQUENCE [LARGE SCALE GENOMIC DNA]</scope>
    <source>
        <strain evidence="2">DSM 8344</strain>
    </source>
</reference>
<evidence type="ECO:0000313" key="1">
    <source>
        <dbReference type="EMBL" id="SDG59388.1"/>
    </source>
</evidence>
<accession>A0A1G7VIJ7</accession>